<keyword evidence="2" id="KW-1185">Reference proteome</keyword>
<organism evidence="1 2">
    <name type="scientific">Rhodotorula toruloides (strain NP11)</name>
    <name type="common">Yeast</name>
    <name type="synonym">Rhodosporidium toruloides</name>
    <dbReference type="NCBI Taxonomy" id="1130832"/>
    <lineage>
        <taxon>Eukaryota</taxon>
        <taxon>Fungi</taxon>
        <taxon>Dikarya</taxon>
        <taxon>Basidiomycota</taxon>
        <taxon>Pucciniomycotina</taxon>
        <taxon>Microbotryomycetes</taxon>
        <taxon>Sporidiobolales</taxon>
        <taxon>Sporidiobolaceae</taxon>
        <taxon>Rhodotorula</taxon>
    </lineage>
</organism>
<gene>
    <name evidence="1" type="ORF">RHTO_03956</name>
</gene>
<dbReference type="InterPro" id="IPR011333">
    <property type="entry name" value="SKP1/BTB/POZ_sf"/>
</dbReference>
<evidence type="ECO:0000313" key="1">
    <source>
        <dbReference type="EMBL" id="EMS19912.1"/>
    </source>
</evidence>
<proteinExistence type="predicted"/>
<evidence type="ECO:0000313" key="2">
    <source>
        <dbReference type="Proteomes" id="UP000016926"/>
    </source>
</evidence>
<sequence>MAAAAGSGMPSQHRLVNFFLDGYSRYTFILDLELDLSDPALSKIFPLTGVPLAGSWACGCRRSGEDVHVSISWGELSMGSFGQRVSCRLQLYWLDESAVPQLLGTYHTEYGPEPKPDPGSPTRASCGQGMALSPLVFRSAMFKQEPVPALSPTPYDVRLVFPAYGAEMWIESGFLSQASSYFKTLLSSDFAETAAVTTKYSEMRLTPSTSSVSQDRLALTASGTKRFIRKTGALISHSSMSRAKEHATISDLRTAASEADFDYFDDSDDETDELYFAHYPPQQHRLDVLQLAYKEIKVTKTAFTTYRAVLACLRTGYITFASLWSTFFYSTSEQAQSRRSYIEATVGRAPPTHPYPVSPKSAFRLAHLLELEPLQHLCLANLKAQLTIKCAPYELFSEVSVCYDTWRKVVLDFVVDNWDAVTGSAEWDKIRGELERDEIEGATSIMLELMRRVGKAGASRLLPPFQPSLSLMLALDSMISF</sequence>
<dbReference type="GeneID" id="27367969"/>
<reference evidence="1 2" key="1">
    <citation type="journal article" date="2012" name="Nat. Commun.">
        <title>A multi-omic map of the lipid-producing yeast Rhodosporidium toruloides.</title>
        <authorList>
            <person name="Zhu Z."/>
            <person name="Zhang S."/>
            <person name="Liu H."/>
            <person name="Shen H."/>
            <person name="Lin X."/>
            <person name="Yang F."/>
            <person name="Zhou Y.J."/>
            <person name="Jin G."/>
            <person name="Ye M."/>
            <person name="Zou H."/>
            <person name="Zou H."/>
            <person name="Zhao Z.K."/>
        </authorList>
    </citation>
    <scope>NUCLEOTIDE SEQUENCE [LARGE SCALE GENOMIC DNA]</scope>
    <source>
        <strain evidence="1 2">NP11</strain>
    </source>
</reference>
<protein>
    <recommendedName>
        <fullName evidence="3">BTB domain-containing protein</fullName>
    </recommendedName>
</protein>
<name>M7WHG0_RHOT1</name>
<dbReference type="HOGENOM" id="CLU_033180_0_0_1"/>
<evidence type="ECO:0008006" key="3">
    <source>
        <dbReference type="Google" id="ProtNLM"/>
    </source>
</evidence>
<dbReference type="Gene3D" id="3.30.710.10">
    <property type="entry name" value="Potassium Channel Kv1.1, Chain A"/>
    <property type="match status" value="1"/>
</dbReference>
<dbReference type="EMBL" id="KB722665">
    <property type="protein sequence ID" value="EMS19912.1"/>
    <property type="molecule type" value="Genomic_DNA"/>
</dbReference>
<accession>M7WHG0</accession>
<dbReference type="RefSeq" id="XP_016271031.1">
    <property type="nucleotide sequence ID" value="XM_016417624.1"/>
</dbReference>
<dbReference type="AlphaFoldDB" id="M7WHG0"/>
<dbReference type="Proteomes" id="UP000016926">
    <property type="component" value="Unassembled WGS sequence"/>
</dbReference>